<name>A0A5K8A6T2_9BACT</name>
<dbReference type="AlphaFoldDB" id="A0A5K8A6T2"/>
<organism evidence="1 2">
    <name type="scientific">Desulfosarcina ovata subsp. ovata</name>
    <dbReference type="NCBI Taxonomy" id="2752305"/>
    <lineage>
        <taxon>Bacteria</taxon>
        <taxon>Pseudomonadati</taxon>
        <taxon>Thermodesulfobacteriota</taxon>
        <taxon>Desulfobacteria</taxon>
        <taxon>Desulfobacterales</taxon>
        <taxon>Desulfosarcinaceae</taxon>
        <taxon>Desulfosarcina</taxon>
    </lineage>
</organism>
<dbReference type="EMBL" id="AP021879">
    <property type="protein sequence ID" value="BBO87860.1"/>
    <property type="molecule type" value="Genomic_DNA"/>
</dbReference>
<evidence type="ECO:0000313" key="2">
    <source>
        <dbReference type="Proteomes" id="UP000422108"/>
    </source>
</evidence>
<accession>A0A5K8A6T2</accession>
<proteinExistence type="predicted"/>
<protein>
    <submittedName>
        <fullName evidence="1">Uncharacterized protein</fullName>
    </submittedName>
</protein>
<keyword evidence="2" id="KW-1185">Reference proteome</keyword>
<dbReference type="InterPro" id="IPR027417">
    <property type="entry name" value="P-loop_NTPase"/>
</dbReference>
<evidence type="ECO:0000313" key="1">
    <source>
        <dbReference type="EMBL" id="BBO87860.1"/>
    </source>
</evidence>
<dbReference type="Gene3D" id="3.40.50.300">
    <property type="entry name" value="P-loop containing nucleotide triphosphate hydrolases"/>
    <property type="match status" value="1"/>
</dbReference>
<reference evidence="1 2" key="1">
    <citation type="submission" date="2019-11" db="EMBL/GenBank/DDBJ databases">
        <title>Comparative genomics of hydrocarbon-degrading Desulfosarcina strains.</title>
        <authorList>
            <person name="Watanabe M."/>
            <person name="Kojima H."/>
            <person name="Fukui M."/>
        </authorList>
    </citation>
    <scope>NUCLEOTIDE SEQUENCE [LARGE SCALE GENOMIC DNA]</scope>
    <source>
        <strain evidence="2">oXyS1</strain>
    </source>
</reference>
<gene>
    <name evidence="1" type="ORF">DSCOOX_10400</name>
</gene>
<dbReference type="Proteomes" id="UP000422108">
    <property type="component" value="Chromosome"/>
</dbReference>
<sequence>MYVLPFEALHNNPNEVVTRLLNIMGAPIVYEGKLPVSNPSLSKKGLELTRFGNTILNQKERSLLRNFLQENFPKAKEDGFDLFTDEQREILIDFYRQSNQTLFNYYIVKEFKTVASTYL</sequence>